<name>A0A379C4N4_9FIRM</name>
<reference evidence="1 2" key="1">
    <citation type="submission" date="2018-06" db="EMBL/GenBank/DDBJ databases">
        <authorList>
            <consortium name="Pathogen Informatics"/>
            <person name="Doyle S."/>
        </authorList>
    </citation>
    <scope>NUCLEOTIDE SEQUENCE [LARGE SCALE GENOMIC DNA]</scope>
    <source>
        <strain evidence="1 2">NCTC13149</strain>
    </source>
</reference>
<sequence>MKKISLIFVFIFLIQIVLVFEKNFINSTYIKSLSGIDNKLSDNNYERVVEIEGSKFLGRQTFSTAELIRNSSKFNHVVTDFLTDAGAFNDVETVDGIINISIDATRVNWYSVFTIDMPGYIDFSRYLKVVYRVDRLNENRKFIQSAKLCIGAHRYYYDYPNGGYIDNGVKIWSAEVK</sequence>
<accession>A0A379C4N4</accession>
<protein>
    <submittedName>
        <fullName evidence="1">Uncharacterized protein</fullName>
    </submittedName>
</protein>
<evidence type="ECO:0000313" key="1">
    <source>
        <dbReference type="EMBL" id="SUB57183.1"/>
    </source>
</evidence>
<organism evidence="1 2">
    <name type="scientific">Peptoniphilus lacrimalis</name>
    <dbReference type="NCBI Taxonomy" id="33031"/>
    <lineage>
        <taxon>Bacteria</taxon>
        <taxon>Bacillati</taxon>
        <taxon>Bacillota</taxon>
        <taxon>Tissierellia</taxon>
        <taxon>Tissierellales</taxon>
        <taxon>Peptoniphilaceae</taxon>
        <taxon>Peptoniphilus</taxon>
    </lineage>
</organism>
<gene>
    <name evidence="1" type="ORF">NCTC13149_01014</name>
</gene>
<dbReference type="Proteomes" id="UP000255517">
    <property type="component" value="Unassembled WGS sequence"/>
</dbReference>
<evidence type="ECO:0000313" key="2">
    <source>
        <dbReference type="Proteomes" id="UP000255517"/>
    </source>
</evidence>
<proteinExistence type="predicted"/>
<dbReference type="RefSeq" id="WP_019035360.1">
    <property type="nucleotide sequence ID" value="NZ_UGSZ01000001.1"/>
</dbReference>
<dbReference type="EMBL" id="UGSZ01000001">
    <property type="protein sequence ID" value="SUB57183.1"/>
    <property type="molecule type" value="Genomic_DNA"/>
</dbReference>
<dbReference type="AlphaFoldDB" id="A0A379C4N4"/>